<proteinExistence type="inferred from homology"/>
<keyword evidence="3" id="KW-1003">Cell membrane</keyword>
<keyword evidence="12" id="KW-1185">Reference proteome</keyword>
<evidence type="ECO:0000256" key="2">
    <source>
        <dbReference type="ARBA" id="ARBA00005801"/>
    </source>
</evidence>
<evidence type="ECO:0000256" key="3">
    <source>
        <dbReference type="ARBA" id="ARBA00022475"/>
    </source>
</evidence>
<name>A0A7X2XEC5_9FIRM</name>
<dbReference type="EMBL" id="WNBM01000001">
    <property type="protein sequence ID" value="MTT75175.1"/>
    <property type="molecule type" value="Genomic_DNA"/>
</dbReference>
<comment type="caution">
    <text evidence="10">The sequence shown here is derived from an EMBL/GenBank/DDBJ whole genome shotgun (WGS) entry which is preliminary data.</text>
</comment>
<evidence type="ECO:0000259" key="9">
    <source>
        <dbReference type="Pfam" id="PF06750"/>
    </source>
</evidence>
<evidence type="ECO:0000313" key="10">
    <source>
        <dbReference type="EMBL" id="MTT75175.1"/>
    </source>
</evidence>
<dbReference type="Pfam" id="PF06750">
    <property type="entry name" value="A24_N_bact"/>
    <property type="match status" value="1"/>
</dbReference>
<dbReference type="InterPro" id="IPR010627">
    <property type="entry name" value="Prepilin_pept_A24_N"/>
</dbReference>
<protein>
    <submittedName>
        <fullName evidence="10">Prepilin peptidase</fullName>
    </submittedName>
</protein>
<evidence type="ECO:0000256" key="1">
    <source>
        <dbReference type="ARBA" id="ARBA00004651"/>
    </source>
</evidence>
<feature type="transmembrane region" description="Helical" evidence="7">
    <location>
        <begin position="183"/>
        <end position="216"/>
    </location>
</feature>
<evidence type="ECO:0000313" key="11">
    <source>
        <dbReference type="EMBL" id="MTU03307.1"/>
    </source>
</evidence>
<evidence type="ECO:0000256" key="4">
    <source>
        <dbReference type="ARBA" id="ARBA00022692"/>
    </source>
</evidence>
<dbReference type="GO" id="GO:0004190">
    <property type="term" value="F:aspartic-type endopeptidase activity"/>
    <property type="evidence" value="ECO:0007669"/>
    <property type="project" value="InterPro"/>
</dbReference>
<dbReference type="Proteomes" id="UP000443070">
    <property type="component" value="Unassembled WGS sequence"/>
</dbReference>
<feature type="transmembrane region" description="Helical" evidence="7">
    <location>
        <begin position="228"/>
        <end position="251"/>
    </location>
</feature>
<evidence type="ECO:0000313" key="13">
    <source>
        <dbReference type="Proteomes" id="UP000484547"/>
    </source>
</evidence>
<dbReference type="PANTHER" id="PTHR30487">
    <property type="entry name" value="TYPE 4 PREPILIN-LIKE PROTEINS LEADER PEPTIDE-PROCESSING ENZYME"/>
    <property type="match status" value="1"/>
</dbReference>
<comment type="subcellular location">
    <subcellularLocation>
        <location evidence="1">Cell membrane</location>
        <topology evidence="1">Multi-pass membrane protein</topology>
    </subcellularLocation>
</comment>
<feature type="transmembrane region" description="Helical" evidence="7">
    <location>
        <begin position="81"/>
        <end position="99"/>
    </location>
</feature>
<reference evidence="12 13" key="1">
    <citation type="journal article" date="2019" name="Nat. Med.">
        <title>A library of human gut bacterial isolates paired with longitudinal multiomics data enables mechanistic microbiome research.</title>
        <authorList>
            <person name="Poyet M."/>
            <person name="Groussin M."/>
            <person name="Gibbons S.M."/>
            <person name="Avila-Pacheco J."/>
            <person name="Jiang X."/>
            <person name="Kearney S.M."/>
            <person name="Perrotta A.R."/>
            <person name="Berdy B."/>
            <person name="Zhao S."/>
            <person name="Lieberman T.D."/>
            <person name="Swanson P.K."/>
            <person name="Smith M."/>
            <person name="Roesemann S."/>
            <person name="Alexander J.E."/>
            <person name="Rich S.A."/>
            <person name="Livny J."/>
            <person name="Vlamakis H."/>
            <person name="Clish C."/>
            <person name="Bullock K."/>
            <person name="Deik A."/>
            <person name="Scott J."/>
            <person name="Pierce K.A."/>
            <person name="Xavier R.J."/>
            <person name="Alm E.J."/>
        </authorList>
    </citation>
    <scope>NUCLEOTIDE SEQUENCE [LARGE SCALE GENOMIC DNA]</scope>
    <source>
        <strain evidence="10 13">BIOML-A13</strain>
        <strain evidence="11 12">BIOML-A3</strain>
    </source>
</reference>
<dbReference type="Proteomes" id="UP000484547">
    <property type="component" value="Unassembled WGS sequence"/>
</dbReference>
<evidence type="ECO:0000256" key="6">
    <source>
        <dbReference type="ARBA" id="ARBA00023136"/>
    </source>
</evidence>
<dbReference type="Pfam" id="PF01478">
    <property type="entry name" value="Peptidase_A24"/>
    <property type="match status" value="1"/>
</dbReference>
<feature type="transmembrane region" description="Helical" evidence="7">
    <location>
        <begin position="6"/>
        <end position="30"/>
    </location>
</feature>
<dbReference type="GO" id="GO:0006465">
    <property type="term" value="P:signal peptide processing"/>
    <property type="evidence" value="ECO:0007669"/>
    <property type="project" value="TreeGrafter"/>
</dbReference>
<dbReference type="InterPro" id="IPR000045">
    <property type="entry name" value="Prepilin_IV_endopep_pep"/>
</dbReference>
<evidence type="ECO:0000256" key="7">
    <source>
        <dbReference type="SAM" id="Phobius"/>
    </source>
</evidence>
<evidence type="ECO:0000256" key="5">
    <source>
        <dbReference type="ARBA" id="ARBA00022989"/>
    </source>
</evidence>
<evidence type="ECO:0000259" key="8">
    <source>
        <dbReference type="Pfam" id="PF01478"/>
    </source>
</evidence>
<dbReference type="RefSeq" id="WP_155163614.1">
    <property type="nucleotide sequence ID" value="NZ_WNBL01000001.1"/>
</dbReference>
<feature type="domain" description="Prepilin peptidase A24 N-terminal" evidence="9">
    <location>
        <begin position="16"/>
        <end position="97"/>
    </location>
</feature>
<dbReference type="Gene3D" id="1.20.120.1220">
    <property type="match status" value="1"/>
</dbReference>
<dbReference type="EMBL" id="WNBW01000001">
    <property type="protein sequence ID" value="MTU03307.1"/>
    <property type="molecule type" value="Genomic_DNA"/>
</dbReference>
<accession>A0A7X2XEC5</accession>
<dbReference type="GO" id="GO:0005886">
    <property type="term" value="C:plasma membrane"/>
    <property type="evidence" value="ECO:0007669"/>
    <property type="project" value="UniProtKB-SubCell"/>
</dbReference>
<feature type="transmembrane region" description="Helical" evidence="7">
    <location>
        <begin position="128"/>
        <end position="148"/>
    </location>
</feature>
<dbReference type="PANTHER" id="PTHR30487:SF0">
    <property type="entry name" value="PREPILIN LEADER PEPTIDASE_N-METHYLTRANSFERASE-RELATED"/>
    <property type="match status" value="1"/>
</dbReference>
<keyword evidence="4 7" id="KW-0812">Transmembrane</keyword>
<organism evidence="10 13">
    <name type="scientific">Phascolarctobacterium faecium</name>
    <dbReference type="NCBI Taxonomy" id="33025"/>
    <lineage>
        <taxon>Bacteria</taxon>
        <taxon>Bacillati</taxon>
        <taxon>Bacillota</taxon>
        <taxon>Negativicutes</taxon>
        <taxon>Acidaminococcales</taxon>
        <taxon>Acidaminococcaceae</taxon>
        <taxon>Phascolarctobacterium</taxon>
    </lineage>
</organism>
<dbReference type="AlphaFoldDB" id="A0A7X2XEC5"/>
<gene>
    <name evidence="10" type="ORF">GMD11_02690</name>
    <name evidence="11" type="ORF">GMD18_02690</name>
</gene>
<comment type="similarity">
    <text evidence="2">Belongs to the peptidase A24 family.</text>
</comment>
<feature type="domain" description="Prepilin type IV endopeptidase peptidase" evidence="8">
    <location>
        <begin position="109"/>
        <end position="212"/>
    </location>
</feature>
<dbReference type="InterPro" id="IPR050882">
    <property type="entry name" value="Prepilin_peptidase/N-MTase"/>
</dbReference>
<feature type="transmembrane region" description="Helical" evidence="7">
    <location>
        <begin position="154"/>
        <end position="171"/>
    </location>
</feature>
<sequence>MLERGFVYLLFGLYFLIGIVIGSFLNVCIYRLPLDKSVISPPSACGSCGHRLGALDMIPVLSYFLLRGRCRYCNAAYSARYMLVELLTGILFALCGLYYLPGLKIMLVFFFVACLIVQAFIDLDHQILLDEILMLMLPTGIIYAYYALPDMWDSLYGALFAGGLMLLIFLLSRGGMGAGDVKLSFVLGVWLGLKASVVCLMLAFVFGGIIGVLLLASGIKQRKDPIPFGPFLCIGAYIALLFSPYLIYFYWNLFV</sequence>
<keyword evidence="5 7" id="KW-1133">Transmembrane helix</keyword>
<evidence type="ECO:0000313" key="12">
    <source>
        <dbReference type="Proteomes" id="UP000443070"/>
    </source>
</evidence>
<keyword evidence="6 7" id="KW-0472">Membrane</keyword>
<dbReference type="OrthoDB" id="9789291at2"/>